<keyword evidence="3" id="KW-0812">Transmembrane</keyword>
<comment type="caution">
    <text evidence="4">The sequence shown here is derived from an EMBL/GenBank/DDBJ whole genome shotgun (WGS) entry which is preliminary data.</text>
</comment>
<reference evidence="4 5" key="1">
    <citation type="submission" date="2007-01" db="EMBL/GenBank/DDBJ databases">
        <authorList>
            <person name="Haygood M."/>
            <person name="Podell S."/>
            <person name="Anderson C."/>
            <person name="Hopkinson B."/>
            <person name="Roe K."/>
            <person name="Barbeau K."/>
            <person name="Gaasterland T."/>
            <person name="Ferriera S."/>
            <person name="Johnson J."/>
            <person name="Kravitz S."/>
            <person name="Beeson K."/>
            <person name="Sutton G."/>
            <person name="Rogers Y.-H."/>
            <person name="Friedman R."/>
            <person name="Frazier M."/>
            <person name="Venter J.C."/>
        </authorList>
    </citation>
    <scope>NUCLEOTIDE SEQUENCE [LARGE SCALE GENOMIC DNA]</scope>
    <source>
        <strain evidence="4 5">ATCC 23134</strain>
    </source>
</reference>
<keyword evidence="5" id="KW-1185">Reference proteome</keyword>
<feature type="region of interest" description="Disordered" evidence="2">
    <location>
        <begin position="162"/>
        <end position="192"/>
    </location>
</feature>
<dbReference type="PROSITE" id="PS51257">
    <property type="entry name" value="PROKAR_LIPOPROTEIN"/>
    <property type="match status" value="1"/>
</dbReference>
<gene>
    <name evidence="4" type="ORF">M23134_06064</name>
</gene>
<name>A1ZWZ6_MICM2</name>
<evidence type="ECO:0000256" key="1">
    <source>
        <dbReference type="SAM" id="Coils"/>
    </source>
</evidence>
<feature type="coiled-coil region" evidence="1">
    <location>
        <begin position="221"/>
        <end position="282"/>
    </location>
</feature>
<keyword evidence="3" id="KW-1133">Transmembrane helix</keyword>
<dbReference type="Proteomes" id="UP000004095">
    <property type="component" value="Unassembled WGS sequence"/>
</dbReference>
<dbReference type="EMBL" id="AAWS01000055">
    <property type="protein sequence ID" value="EAY25076.1"/>
    <property type="molecule type" value="Genomic_DNA"/>
</dbReference>
<feature type="compositionally biased region" description="Basic and acidic residues" evidence="2">
    <location>
        <begin position="181"/>
        <end position="191"/>
    </location>
</feature>
<evidence type="ECO:0000313" key="4">
    <source>
        <dbReference type="EMBL" id="EAY25076.1"/>
    </source>
</evidence>
<proteinExistence type="predicted"/>
<evidence type="ECO:0000256" key="2">
    <source>
        <dbReference type="SAM" id="MobiDB-lite"/>
    </source>
</evidence>
<keyword evidence="1" id="KW-0175">Coiled coil</keyword>
<organism evidence="4 5">
    <name type="scientific">Microscilla marina ATCC 23134</name>
    <dbReference type="NCBI Taxonomy" id="313606"/>
    <lineage>
        <taxon>Bacteria</taxon>
        <taxon>Pseudomonadati</taxon>
        <taxon>Bacteroidota</taxon>
        <taxon>Cytophagia</taxon>
        <taxon>Cytophagales</taxon>
        <taxon>Microscillaceae</taxon>
        <taxon>Microscilla</taxon>
    </lineage>
</organism>
<evidence type="ECO:0000256" key="3">
    <source>
        <dbReference type="SAM" id="Phobius"/>
    </source>
</evidence>
<evidence type="ECO:0000313" key="5">
    <source>
        <dbReference type="Proteomes" id="UP000004095"/>
    </source>
</evidence>
<sequence length="414" mass="48228">MVFLLRDYARTIYFTIITIGACILITLPVQAQLLPAREEEAKYDEGKLEIICQSIKFYLSANARENASNAIGCSSLEAIEQTIPEDYRATNRFFNLFKKKRYRSYGRGKLDRRLEKLIKDINTELQKTRQDTAWTNKLAKLIERLIKVKDLVVQGKSVNSINETSDTSQQANVPTSTTQQKPKEKTPKQTDDSPMSIFLSIVSLLAVIALGVMAYRFFQKLNEIQEQIADLDEAFKEKYSRLDNRIDTMTPVRDFRSVFPQIQQLNDDIHALGQEIQLLRTRNQFKISPEELYAKRTEHLETHSYSPEIRIYYAKFHPEQNGFMHQEFHTEPSKEYIYKIEISTQNPLEAYYQVVSRNEYHHLALNYEGSMLAPVAEYLNRPVNAYRIITKKPGKLKREENTWVITDKAQLAFE</sequence>
<protein>
    <submittedName>
        <fullName evidence="4">Lipoprotein, putative</fullName>
    </submittedName>
</protein>
<dbReference type="AlphaFoldDB" id="A1ZWZ6"/>
<feature type="transmembrane region" description="Helical" evidence="3">
    <location>
        <begin position="12"/>
        <end position="29"/>
    </location>
</feature>
<dbReference type="OrthoDB" id="881222at2"/>
<dbReference type="RefSeq" id="WP_002703529.1">
    <property type="nucleotide sequence ID" value="NZ_AAWS01000055.1"/>
</dbReference>
<feature type="transmembrane region" description="Helical" evidence="3">
    <location>
        <begin position="197"/>
        <end position="218"/>
    </location>
</feature>
<accession>A1ZWZ6</accession>
<keyword evidence="3" id="KW-0472">Membrane</keyword>
<keyword evidence="4" id="KW-0449">Lipoprotein</keyword>
<feature type="compositionally biased region" description="Polar residues" evidence="2">
    <location>
        <begin position="162"/>
        <end position="173"/>
    </location>
</feature>